<dbReference type="EC" id="2.7.13.3" evidence="4"/>
<dbReference type="SUPFAM" id="SSF55874">
    <property type="entry name" value="ATPase domain of HSP90 chaperone/DNA topoisomerase II/histidine kinase"/>
    <property type="match status" value="1"/>
</dbReference>
<keyword evidence="16" id="KW-0175">Coiled coil</keyword>
<dbReference type="GO" id="GO:0051539">
    <property type="term" value="F:4 iron, 4 sulfur cluster binding"/>
    <property type="evidence" value="ECO:0007669"/>
    <property type="project" value="UniProtKB-KW"/>
</dbReference>
<evidence type="ECO:0000256" key="11">
    <source>
        <dbReference type="ARBA" id="ARBA00023004"/>
    </source>
</evidence>
<name>A0A1M6B932_9FIRM</name>
<dbReference type="GO" id="GO:0046872">
    <property type="term" value="F:metal ion binding"/>
    <property type="evidence" value="ECO:0007669"/>
    <property type="project" value="UniProtKB-KW"/>
</dbReference>
<dbReference type="Proteomes" id="UP000184442">
    <property type="component" value="Unassembled WGS sequence"/>
</dbReference>
<dbReference type="Pfam" id="PF05384">
    <property type="entry name" value="DegS"/>
    <property type="match status" value="1"/>
</dbReference>
<dbReference type="GO" id="GO:0000155">
    <property type="term" value="F:phosphorelay sensor kinase activity"/>
    <property type="evidence" value="ECO:0007669"/>
    <property type="project" value="InterPro"/>
</dbReference>
<dbReference type="EMBL" id="FQZS01000003">
    <property type="protein sequence ID" value="SHI45088.1"/>
    <property type="molecule type" value="Genomic_DNA"/>
</dbReference>
<keyword evidence="7" id="KW-0963">Cytoplasm</keyword>
<evidence type="ECO:0000256" key="3">
    <source>
        <dbReference type="ARBA" id="ARBA00004496"/>
    </source>
</evidence>
<evidence type="ECO:0000256" key="4">
    <source>
        <dbReference type="ARBA" id="ARBA00012438"/>
    </source>
</evidence>
<dbReference type="Gene3D" id="1.20.5.1930">
    <property type="match status" value="1"/>
</dbReference>
<keyword evidence="8" id="KW-0808">Transferase</keyword>
<dbReference type="PANTHER" id="PTHR24421:SF55">
    <property type="entry name" value="SENSOR HISTIDINE KINASE YDFH"/>
    <property type="match status" value="1"/>
</dbReference>
<evidence type="ECO:0000256" key="5">
    <source>
        <dbReference type="ARBA" id="ARBA00017322"/>
    </source>
</evidence>
<dbReference type="SMART" id="SM00387">
    <property type="entry name" value="HATPase_c"/>
    <property type="match status" value="1"/>
</dbReference>
<dbReference type="InterPro" id="IPR036890">
    <property type="entry name" value="HATPase_C_sf"/>
</dbReference>
<dbReference type="CDD" id="cd16917">
    <property type="entry name" value="HATPase_UhpB-NarQ-NarX-like"/>
    <property type="match status" value="1"/>
</dbReference>
<dbReference type="InterPro" id="IPR050482">
    <property type="entry name" value="Sensor_HK_TwoCompSys"/>
</dbReference>
<evidence type="ECO:0000256" key="2">
    <source>
        <dbReference type="ARBA" id="ARBA00001966"/>
    </source>
</evidence>
<keyword evidence="11" id="KW-0408">Iron</keyword>
<comment type="function">
    <text evidence="14">Member of the two-component regulatory system NreB/NreC involved in the control of dissimilatory nitrate/nitrite reduction in response to oxygen. NreB functions as a direct oxygen sensor histidine kinase which is autophosphorylated, in the absence of oxygen, probably at the conserved histidine residue, and transfers its phosphate group probably to a conserved aspartate residue of NreC. NreB/NreC activates the expression of the nitrate (narGHJI) and nitrite (nir) reductase operons, as well as the putative nitrate transporter gene narT.</text>
</comment>
<proteinExistence type="predicted"/>
<keyword evidence="19" id="KW-1185">Reference proteome</keyword>
<evidence type="ECO:0000256" key="8">
    <source>
        <dbReference type="ARBA" id="ARBA00022679"/>
    </source>
</evidence>
<evidence type="ECO:0000256" key="14">
    <source>
        <dbReference type="ARBA" id="ARBA00024827"/>
    </source>
</evidence>
<dbReference type="PRINTS" id="PR00344">
    <property type="entry name" value="BCTRLSENSOR"/>
</dbReference>
<dbReference type="OrthoDB" id="9781904at2"/>
<dbReference type="STRING" id="1122184.SAMN02745176_00332"/>
<feature type="domain" description="Histidine kinase" evidence="17">
    <location>
        <begin position="195"/>
        <end position="394"/>
    </location>
</feature>
<keyword evidence="6" id="KW-0004">4Fe-4S</keyword>
<evidence type="ECO:0000256" key="6">
    <source>
        <dbReference type="ARBA" id="ARBA00022485"/>
    </source>
</evidence>
<evidence type="ECO:0000256" key="15">
    <source>
        <dbReference type="ARBA" id="ARBA00030800"/>
    </source>
</evidence>
<keyword evidence="13" id="KW-0411">Iron-sulfur</keyword>
<dbReference type="PIRSF" id="PIRSF003169">
    <property type="entry name" value="STHK_DegS"/>
    <property type="match status" value="1"/>
</dbReference>
<dbReference type="PROSITE" id="PS50109">
    <property type="entry name" value="HIS_KIN"/>
    <property type="match status" value="1"/>
</dbReference>
<accession>A0A1M6B932</accession>
<protein>
    <recommendedName>
        <fullName evidence="5">Oxygen sensor histidine kinase NreB</fullName>
        <ecNumber evidence="4">2.7.13.3</ecNumber>
    </recommendedName>
    <alternativeName>
        <fullName evidence="15">Nitrogen regulation protein B</fullName>
    </alternativeName>
</protein>
<organism evidence="18 19">
    <name type="scientific">Lutispora thermophila DSM 19022</name>
    <dbReference type="NCBI Taxonomy" id="1122184"/>
    <lineage>
        <taxon>Bacteria</taxon>
        <taxon>Bacillati</taxon>
        <taxon>Bacillota</taxon>
        <taxon>Clostridia</taxon>
        <taxon>Lutisporales</taxon>
        <taxon>Lutisporaceae</taxon>
        <taxon>Lutispora</taxon>
    </lineage>
</organism>
<dbReference type="Pfam" id="PF07730">
    <property type="entry name" value="HisKA_3"/>
    <property type="match status" value="1"/>
</dbReference>
<dbReference type="InterPro" id="IPR003594">
    <property type="entry name" value="HATPase_dom"/>
</dbReference>
<evidence type="ECO:0000313" key="19">
    <source>
        <dbReference type="Proteomes" id="UP000184442"/>
    </source>
</evidence>
<evidence type="ECO:0000256" key="7">
    <source>
        <dbReference type="ARBA" id="ARBA00022490"/>
    </source>
</evidence>
<dbReference type="InterPro" id="IPR016381">
    <property type="entry name" value="Sig_transdc_His_kinase_DegS"/>
</dbReference>
<evidence type="ECO:0000313" key="18">
    <source>
        <dbReference type="EMBL" id="SHI45088.1"/>
    </source>
</evidence>
<dbReference type="InterPro" id="IPR005467">
    <property type="entry name" value="His_kinase_dom"/>
</dbReference>
<evidence type="ECO:0000256" key="16">
    <source>
        <dbReference type="SAM" id="Coils"/>
    </source>
</evidence>
<comment type="catalytic activity">
    <reaction evidence="1">
        <text>ATP + protein L-histidine = ADP + protein N-phospho-L-histidine.</text>
        <dbReference type="EC" id="2.7.13.3"/>
    </reaction>
</comment>
<dbReference type="GO" id="GO:0016020">
    <property type="term" value="C:membrane"/>
    <property type="evidence" value="ECO:0007669"/>
    <property type="project" value="InterPro"/>
</dbReference>
<dbReference type="PANTHER" id="PTHR24421">
    <property type="entry name" value="NITRATE/NITRITE SENSOR PROTEIN NARX-RELATED"/>
    <property type="match status" value="1"/>
</dbReference>
<comment type="subcellular location">
    <subcellularLocation>
        <location evidence="3">Cytoplasm</location>
    </subcellularLocation>
</comment>
<dbReference type="GO" id="GO:0046983">
    <property type="term" value="F:protein dimerization activity"/>
    <property type="evidence" value="ECO:0007669"/>
    <property type="project" value="InterPro"/>
</dbReference>
<dbReference type="InterPro" id="IPR004358">
    <property type="entry name" value="Sig_transdc_His_kin-like_C"/>
</dbReference>
<feature type="coiled-coil region" evidence="16">
    <location>
        <begin position="20"/>
        <end position="150"/>
    </location>
</feature>
<reference evidence="18 19" key="1">
    <citation type="submission" date="2016-11" db="EMBL/GenBank/DDBJ databases">
        <authorList>
            <person name="Jaros S."/>
            <person name="Januszkiewicz K."/>
            <person name="Wedrychowicz H."/>
        </authorList>
    </citation>
    <scope>NUCLEOTIDE SEQUENCE [LARGE SCALE GENOMIC DNA]</scope>
    <source>
        <strain evidence="18 19">DSM 19022</strain>
    </source>
</reference>
<keyword evidence="9" id="KW-0479">Metal-binding</keyword>
<dbReference type="Pfam" id="PF02518">
    <property type="entry name" value="HATPase_c"/>
    <property type="match status" value="1"/>
</dbReference>
<evidence type="ECO:0000256" key="13">
    <source>
        <dbReference type="ARBA" id="ARBA00023014"/>
    </source>
</evidence>
<keyword evidence="12" id="KW-0902">Two-component regulatory system</keyword>
<evidence type="ECO:0000256" key="9">
    <source>
        <dbReference type="ARBA" id="ARBA00022723"/>
    </source>
</evidence>
<dbReference type="InterPro" id="IPR011712">
    <property type="entry name" value="Sig_transdc_His_kin_sub3_dim/P"/>
</dbReference>
<evidence type="ECO:0000256" key="1">
    <source>
        <dbReference type="ARBA" id="ARBA00000085"/>
    </source>
</evidence>
<dbReference type="GO" id="GO:0005737">
    <property type="term" value="C:cytoplasm"/>
    <property type="evidence" value="ECO:0007669"/>
    <property type="project" value="UniProtKB-SubCell"/>
</dbReference>
<evidence type="ECO:0000259" key="17">
    <source>
        <dbReference type="PROSITE" id="PS50109"/>
    </source>
</evidence>
<gene>
    <name evidence="18" type="ORF">SAMN02745176_00332</name>
</gene>
<sequence>MIFLKYCICSRSSIKGMIVIDKLTEIIQQTLKAIENSQKQIFEIVEESRSQYKMIEEELQRIKKRTEEIILQVDKLTKLEKDIRYKLMIVNKNFREFSEEDIKQVYERAKELQLQLMMKKNEEQVLIERRTEMELRLRAARESLRKAEKLMSQMSIVLGYLSGDLKNIYGQLEDIKEKQYLGIRVIQAQEEERLRLSREIHDGPAQVLANLVLKTELCEKLIDIDANKAKEELKVLRDVMRGSLKDVRKIIYDLRPMSLDDLGLIPTVERLITQHNEMSQIFVEFKVFGERIKLLPVIEVAVFRVIQEALNNIRKHSKATRALVKIEITKSTINVVISDNGIGFNREYVKKADESGGYGLMSMEERITLLNGKIDISSSPGKGTKILVSIPIDIYGEVQHE</sequence>
<dbReference type="AlphaFoldDB" id="A0A1M6B932"/>
<evidence type="ECO:0000256" key="10">
    <source>
        <dbReference type="ARBA" id="ARBA00022777"/>
    </source>
</evidence>
<keyword evidence="10 18" id="KW-0418">Kinase</keyword>
<dbReference type="InterPro" id="IPR008595">
    <property type="entry name" value="DegS"/>
</dbReference>
<evidence type="ECO:0000256" key="12">
    <source>
        <dbReference type="ARBA" id="ARBA00023012"/>
    </source>
</evidence>
<dbReference type="Gene3D" id="3.30.565.10">
    <property type="entry name" value="Histidine kinase-like ATPase, C-terminal domain"/>
    <property type="match status" value="1"/>
</dbReference>
<comment type="cofactor">
    <cofactor evidence="2">
        <name>[4Fe-4S] cluster</name>
        <dbReference type="ChEBI" id="CHEBI:49883"/>
    </cofactor>
</comment>